<comment type="caution">
    <text evidence="2">The sequence shown here is derived from an EMBL/GenBank/DDBJ whole genome shotgun (WGS) entry which is preliminary data.</text>
</comment>
<protein>
    <submittedName>
        <fullName evidence="2">Uncharacterized protein</fullName>
    </submittedName>
</protein>
<keyword evidence="3" id="KW-1185">Reference proteome</keyword>
<dbReference type="EMBL" id="CAIF01000208">
    <property type="protein sequence ID" value="CCH45727.1"/>
    <property type="molecule type" value="Genomic_DNA"/>
</dbReference>
<dbReference type="Proteomes" id="UP000009328">
    <property type="component" value="Unassembled WGS sequence"/>
</dbReference>
<dbReference type="InParanoid" id="K0KUZ2"/>
<evidence type="ECO:0000256" key="1">
    <source>
        <dbReference type="SAM" id="MobiDB-lite"/>
    </source>
</evidence>
<feature type="compositionally biased region" description="Low complexity" evidence="1">
    <location>
        <begin position="13"/>
        <end position="31"/>
    </location>
</feature>
<proteinExistence type="predicted"/>
<evidence type="ECO:0000313" key="3">
    <source>
        <dbReference type="Proteomes" id="UP000009328"/>
    </source>
</evidence>
<name>K0KUZ2_WICCF</name>
<accession>K0KUZ2</accession>
<dbReference type="eggNOG" id="ENOG502SGNS">
    <property type="taxonomic scope" value="Eukaryota"/>
</dbReference>
<evidence type="ECO:0000313" key="2">
    <source>
        <dbReference type="EMBL" id="CCH45727.1"/>
    </source>
</evidence>
<sequence>MILMNFFFVNDDTSSTSSTSSIESIKPESTTTKKPIITKKSSFVSNLSSSIKNFTQSTISNNNKILFDIQPRLTDDKLPKTITTPSSTQNITELKTFKMSSESDSFKSSSIIKPRESRINPEFLRLYSYESSSRQKGLLKEITPQDEENFIYYQNKFLQQPKTSPLNEKEFSMMIRNKLWKCVILPPRDDYIPQNPNYIKTDNNQKEGKSLINTTTDQRKPWVNLDDEKIQQKVIKPYGIMGDVQFTVKGWCNERWLPSE</sequence>
<dbReference type="AlphaFoldDB" id="K0KUZ2"/>
<dbReference type="HOGENOM" id="CLU_1070404_0_0_1"/>
<feature type="region of interest" description="Disordered" evidence="1">
    <location>
        <begin position="12"/>
        <end position="31"/>
    </location>
</feature>
<gene>
    <name evidence="2" type="ORF">BN7_5313</name>
</gene>
<organism evidence="2 3">
    <name type="scientific">Wickerhamomyces ciferrii (strain ATCC 14091 / BCRC 22168 / CBS 111 / JCM 3599 / NBRC 0793 / NRRL Y-1031 F-60-10)</name>
    <name type="common">Yeast</name>
    <name type="synonym">Pichia ciferrii</name>
    <dbReference type="NCBI Taxonomy" id="1206466"/>
    <lineage>
        <taxon>Eukaryota</taxon>
        <taxon>Fungi</taxon>
        <taxon>Dikarya</taxon>
        <taxon>Ascomycota</taxon>
        <taxon>Saccharomycotina</taxon>
        <taxon>Saccharomycetes</taxon>
        <taxon>Phaffomycetales</taxon>
        <taxon>Wickerhamomycetaceae</taxon>
        <taxon>Wickerhamomyces</taxon>
    </lineage>
</organism>
<reference evidence="2 3" key="1">
    <citation type="journal article" date="2012" name="Eukaryot. Cell">
        <title>Draft genome sequence of Wickerhamomyces ciferrii NRRL Y-1031 F-60-10.</title>
        <authorList>
            <person name="Schneider J."/>
            <person name="Andrea H."/>
            <person name="Blom J."/>
            <person name="Jaenicke S."/>
            <person name="Ruckert C."/>
            <person name="Schorsch C."/>
            <person name="Szczepanowski R."/>
            <person name="Farwick M."/>
            <person name="Goesmann A."/>
            <person name="Puhler A."/>
            <person name="Schaffer S."/>
            <person name="Tauch A."/>
            <person name="Kohler T."/>
            <person name="Brinkrolf K."/>
        </authorList>
    </citation>
    <scope>NUCLEOTIDE SEQUENCE [LARGE SCALE GENOMIC DNA]</scope>
    <source>
        <strain evidence="3">ATCC 14091 / BCRC 22168 / CBS 111 / JCM 3599 / NBRC 0793 / NRRL Y-1031 F-60-10</strain>
    </source>
</reference>